<comment type="caution">
    <text evidence="1">The sequence shown here is derived from an EMBL/GenBank/DDBJ whole genome shotgun (WGS) entry which is preliminary data.</text>
</comment>
<evidence type="ECO:0000313" key="1">
    <source>
        <dbReference type="EMBL" id="KAI5669841.1"/>
    </source>
</evidence>
<evidence type="ECO:0000313" key="2">
    <source>
        <dbReference type="Proteomes" id="UP001060085"/>
    </source>
</evidence>
<dbReference type="EMBL" id="CM044704">
    <property type="protein sequence ID" value="KAI5669841.1"/>
    <property type="molecule type" value="Genomic_DNA"/>
</dbReference>
<dbReference type="Proteomes" id="UP001060085">
    <property type="component" value="Linkage Group LG04"/>
</dbReference>
<reference evidence="2" key="1">
    <citation type="journal article" date="2023" name="Nat. Plants">
        <title>Single-cell RNA sequencing provides a high-resolution roadmap for understanding the multicellular compartmentation of specialized metabolism.</title>
        <authorList>
            <person name="Sun S."/>
            <person name="Shen X."/>
            <person name="Li Y."/>
            <person name="Li Y."/>
            <person name="Wang S."/>
            <person name="Li R."/>
            <person name="Zhang H."/>
            <person name="Shen G."/>
            <person name="Guo B."/>
            <person name="Wei J."/>
            <person name="Xu J."/>
            <person name="St-Pierre B."/>
            <person name="Chen S."/>
            <person name="Sun C."/>
        </authorList>
    </citation>
    <scope>NUCLEOTIDE SEQUENCE [LARGE SCALE GENOMIC DNA]</scope>
</reference>
<name>A0ACC0BB15_CATRO</name>
<accession>A0ACC0BB15</accession>
<proteinExistence type="predicted"/>
<protein>
    <submittedName>
        <fullName evidence="1">Uncharacterized protein</fullName>
    </submittedName>
</protein>
<organism evidence="1 2">
    <name type="scientific">Catharanthus roseus</name>
    <name type="common">Madagascar periwinkle</name>
    <name type="synonym">Vinca rosea</name>
    <dbReference type="NCBI Taxonomy" id="4058"/>
    <lineage>
        <taxon>Eukaryota</taxon>
        <taxon>Viridiplantae</taxon>
        <taxon>Streptophyta</taxon>
        <taxon>Embryophyta</taxon>
        <taxon>Tracheophyta</taxon>
        <taxon>Spermatophyta</taxon>
        <taxon>Magnoliopsida</taxon>
        <taxon>eudicotyledons</taxon>
        <taxon>Gunneridae</taxon>
        <taxon>Pentapetalae</taxon>
        <taxon>asterids</taxon>
        <taxon>lamiids</taxon>
        <taxon>Gentianales</taxon>
        <taxon>Apocynaceae</taxon>
        <taxon>Rauvolfioideae</taxon>
        <taxon>Vinceae</taxon>
        <taxon>Catharanthinae</taxon>
        <taxon>Catharanthus</taxon>
    </lineage>
</organism>
<keyword evidence="2" id="KW-1185">Reference proteome</keyword>
<sequence length="101" mass="11336">MDQVFTLHLNLLLLFSQVQLYPSPQLPLPTIYNTNHHRDSYFSLSPTLNLTSLFFTLVSAHLFYQVEDPPLPPSVYTIGPVVAFCFLPNSVLPNSVLLSSS</sequence>
<gene>
    <name evidence="1" type="ORF">M9H77_19694</name>
</gene>